<feature type="chain" id="PRO_5045392483" evidence="1">
    <location>
        <begin position="28"/>
        <end position="301"/>
    </location>
</feature>
<evidence type="ECO:0000313" key="3">
    <source>
        <dbReference type="Proteomes" id="UP001497392"/>
    </source>
</evidence>
<dbReference type="SUPFAM" id="SSF51182">
    <property type="entry name" value="RmlC-like cupins"/>
    <property type="match status" value="1"/>
</dbReference>
<dbReference type="InterPro" id="IPR044697">
    <property type="entry name" value="UGlyAH_cupin_C"/>
</dbReference>
<dbReference type="InterPro" id="IPR017627">
    <property type="entry name" value="UGHY"/>
</dbReference>
<dbReference type="Gene3D" id="2.60.120.10">
    <property type="entry name" value="Jelly Rolls"/>
    <property type="match status" value="1"/>
</dbReference>
<dbReference type="NCBIfam" id="TIGR03214">
    <property type="entry name" value="ura-cupin"/>
    <property type="match status" value="1"/>
</dbReference>
<dbReference type="PANTHER" id="PTHR34571">
    <property type="entry name" value="(S)-UREIDOGLYCINE AMINOHYDROLASE"/>
    <property type="match status" value="1"/>
</dbReference>
<comment type="caution">
    <text evidence="2">The sequence shown here is derived from an EMBL/GenBank/DDBJ whole genome shotgun (WGS) entry which is preliminary data.</text>
</comment>
<organism evidence="2 3">
    <name type="scientific">Coccomyxa viridis</name>
    <dbReference type="NCBI Taxonomy" id="1274662"/>
    <lineage>
        <taxon>Eukaryota</taxon>
        <taxon>Viridiplantae</taxon>
        <taxon>Chlorophyta</taxon>
        <taxon>core chlorophytes</taxon>
        <taxon>Trebouxiophyceae</taxon>
        <taxon>Trebouxiophyceae incertae sedis</taxon>
        <taxon>Coccomyxaceae</taxon>
        <taxon>Coccomyxa</taxon>
    </lineage>
</organism>
<keyword evidence="3" id="KW-1185">Reference proteome</keyword>
<name>A0ABP1GA24_9CHLO</name>
<accession>A0ABP1GA24</accession>
<keyword evidence="1" id="KW-0732">Signal</keyword>
<dbReference type="Proteomes" id="UP001497392">
    <property type="component" value="Unassembled WGS sequence"/>
</dbReference>
<protein>
    <submittedName>
        <fullName evidence="2">G12314 protein</fullName>
    </submittedName>
</protein>
<gene>
    <name evidence="2" type="primary">g12314</name>
    <name evidence="2" type="ORF">VP750_LOCUS10970</name>
</gene>
<dbReference type="PANTHER" id="PTHR34571:SF1">
    <property type="entry name" value="(S)-UREIDOGLYCINE AMINOHYDROLASE"/>
    <property type="match status" value="1"/>
</dbReference>
<dbReference type="InterPro" id="IPR011051">
    <property type="entry name" value="RmlC_Cupin_sf"/>
</dbReference>
<evidence type="ECO:0000256" key="1">
    <source>
        <dbReference type="SAM" id="SignalP"/>
    </source>
</evidence>
<sequence>MHPCSVPWPRLILAASGLLLCLRSSLGSASELEHFSWDYAPVLSRGRDEGITFSDLPGYSRSAYERDHALITPESRVWAGQVGWTRALTAHLISPTTATGANFVMLLAKLGNGGSAGQPPKGIERFVFVLDGVLNVTVAPAQAAEELHADQYAYIPADTQHTLTSDSGAGLLLFERRCIIPGGKQEFQSGAVAERPILPVDGEVFLLRKLLPQTADYDFNVHVMDFQPGEYLNVKEVHYNQHGLLLVQGQGIYRLADKWYPVQSGDAIWMAPYVLQWYAALGNTPSRYILFKDTTQDPGLY</sequence>
<reference evidence="2 3" key="1">
    <citation type="submission" date="2024-06" db="EMBL/GenBank/DDBJ databases">
        <authorList>
            <person name="Kraege A."/>
            <person name="Thomma B."/>
        </authorList>
    </citation>
    <scope>NUCLEOTIDE SEQUENCE [LARGE SCALE GENOMIC DNA]</scope>
</reference>
<feature type="signal peptide" evidence="1">
    <location>
        <begin position="1"/>
        <end position="27"/>
    </location>
</feature>
<proteinExistence type="predicted"/>
<evidence type="ECO:0000313" key="2">
    <source>
        <dbReference type="EMBL" id="CAL5229064.1"/>
    </source>
</evidence>
<dbReference type="InterPro" id="IPR014710">
    <property type="entry name" value="RmlC-like_jellyroll"/>
</dbReference>
<dbReference type="CDD" id="cd02212">
    <property type="entry name" value="cupin_UGlyAH_C"/>
    <property type="match status" value="1"/>
</dbReference>
<dbReference type="EMBL" id="CAXHTA020000019">
    <property type="protein sequence ID" value="CAL5229064.1"/>
    <property type="molecule type" value="Genomic_DNA"/>
</dbReference>